<comment type="caution">
    <text evidence="12">The sequence shown here is derived from an EMBL/GenBank/DDBJ whole genome shotgun (WGS) entry which is preliminary data.</text>
</comment>
<dbReference type="PROSITE" id="PS01240">
    <property type="entry name" value="PNP_MTAP_2"/>
    <property type="match status" value="1"/>
</dbReference>
<dbReference type="Proteomes" id="UP000481621">
    <property type="component" value="Unassembled WGS sequence"/>
</dbReference>
<keyword evidence="7 9" id="KW-0808">Transferase</keyword>
<dbReference type="GO" id="GO:0004731">
    <property type="term" value="F:purine-nucleoside phosphorylase activity"/>
    <property type="evidence" value="ECO:0007669"/>
    <property type="project" value="UniProtKB-EC"/>
</dbReference>
<keyword evidence="6 9" id="KW-0328">Glycosyltransferase</keyword>
<feature type="binding site" evidence="10">
    <location>
        <position position="192"/>
    </location>
    <ligand>
        <name>a purine D-ribonucleoside</name>
        <dbReference type="ChEBI" id="CHEBI:142355"/>
    </ligand>
</feature>
<dbReference type="InterPro" id="IPR000845">
    <property type="entry name" value="Nucleoside_phosphorylase_d"/>
</dbReference>
<dbReference type="NCBIfam" id="NF006054">
    <property type="entry name" value="PRK08202.1"/>
    <property type="match status" value="1"/>
</dbReference>
<dbReference type="InterPro" id="IPR011270">
    <property type="entry name" value="Pur_Nuc_Pase_Ino/Guo-sp"/>
</dbReference>
<dbReference type="PANTHER" id="PTHR11904">
    <property type="entry name" value="METHYLTHIOADENOSINE/PURINE NUCLEOSIDE PHOSPHORYLASE"/>
    <property type="match status" value="1"/>
</dbReference>
<feature type="binding site" evidence="10">
    <location>
        <position position="234"/>
    </location>
    <ligand>
        <name>a purine D-ribonucleoside</name>
        <dbReference type="ChEBI" id="CHEBI:142355"/>
    </ligand>
</feature>
<feature type="binding site" evidence="10">
    <location>
        <position position="29"/>
    </location>
    <ligand>
        <name>phosphate</name>
        <dbReference type="ChEBI" id="CHEBI:43474"/>
    </ligand>
</feature>
<dbReference type="NCBIfam" id="TIGR01700">
    <property type="entry name" value="PNPH"/>
    <property type="match status" value="1"/>
</dbReference>
<evidence type="ECO:0000256" key="7">
    <source>
        <dbReference type="ARBA" id="ARBA00022679"/>
    </source>
</evidence>
<dbReference type="InterPro" id="IPR035994">
    <property type="entry name" value="Nucleoside_phosphorylase_sf"/>
</dbReference>
<dbReference type="InterPro" id="IPR011268">
    <property type="entry name" value="Purine_phosphorylase"/>
</dbReference>
<dbReference type="Gene3D" id="3.40.50.1580">
    <property type="entry name" value="Nucleoside phosphorylase domain"/>
    <property type="match status" value="1"/>
</dbReference>
<evidence type="ECO:0000313" key="13">
    <source>
        <dbReference type="Proteomes" id="UP000481621"/>
    </source>
</evidence>
<dbReference type="GO" id="GO:0009116">
    <property type="term" value="P:nucleoside metabolic process"/>
    <property type="evidence" value="ECO:0007669"/>
    <property type="project" value="InterPro"/>
</dbReference>
<comment type="pathway">
    <text evidence="2 9">Purine metabolism; purine nucleoside salvage.</text>
</comment>
<dbReference type="PIRSF" id="PIRSF000477">
    <property type="entry name" value="PurNPase"/>
    <property type="match status" value="1"/>
</dbReference>
<evidence type="ECO:0000256" key="2">
    <source>
        <dbReference type="ARBA" id="ARBA00005058"/>
    </source>
</evidence>
<feature type="binding site" evidence="10">
    <location>
        <begin position="80"/>
        <end position="82"/>
    </location>
    <ligand>
        <name>phosphate</name>
        <dbReference type="ChEBI" id="CHEBI:43474"/>
    </ligand>
</feature>
<feature type="binding site" evidence="10">
    <location>
        <position position="112"/>
    </location>
    <ligand>
        <name>phosphate</name>
        <dbReference type="ChEBI" id="CHEBI:43474"/>
    </ligand>
</feature>
<dbReference type="CDD" id="cd09009">
    <property type="entry name" value="PNP-EcPNPII_like"/>
    <property type="match status" value="1"/>
</dbReference>
<organism evidence="12 13">
    <name type="scientific">Neobacillus thermocopriae</name>
    <dbReference type="NCBI Taxonomy" id="1215031"/>
    <lineage>
        <taxon>Bacteria</taxon>
        <taxon>Bacillati</taxon>
        <taxon>Bacillota</taxon>
        <taxon>Bacilli</taxon>
        <taxon>Bacillales</taxon>
        <taxon>Bacillaceae</taxon>
        <taxon>Neobacillus</taxon>
    </lineage>
</organism>
<keyword evidence="13" id="KW-1185">Reference proteome</keyword>
<dbReference type="RefSeq" id="WP_163252396.1">
    <property type="nucleotide sequence ID" value="NZ_JAAIUV010000025.1"/>
</dbReference>
<feature type="binding site" evidence="10">
    <location>
        <position position="211"/>
    </location>
    <ligand>
        <name>phosphate</name>
        <dbReference type="ChEBI" id="CHEBI:43474"/>
    </ligand>
</feature>
<evidence type="ECO:0000256" key="9">
    <source>
        <dbReference type="PIRNR" id="PIRNR000477"/>
    </source>
</evidence>
<accession>A0A6B3TTQ4</accession>
<comment type="subunit">
    <text evidence="4">Homotrimer.</text>
</comment>
<dbReference type="NCBIfam" id="TIGR01697">
    <property type="entry name" value="PNPH-PUNA-XAPA"/>
    <property type="match status" value="1"/>
</dbReference>
<sequence>MDFEKIQNAASFLKDKYDQAPKIGLILGSGLGILADEIENAVKIPYQEIPDFPVSTVEGHAGQLVFGLLNGVNVVAMQGRFHFYEGYSMEKVTFPVRVMKEIGVEVLIVTNAAGGVNESFEPGDLMIISDHINNMGTNPLIGPNDNRFGVRFPDMSEAYTKELRELAKEIADRLQINVKEGVYFGNPGPVYETPAEIRMIRTLGGDAVGMSTVPEVIVARHSGIKVLGISCISNMAAGILDQPLSHDEVMETTEKVKNNFMKYIKEIVKNLA</sequence>
<dbReference type="FunFam" id="3.40.50.1580:FF:000010">
    <property type="entry name" value="Purine nucleoside phosphorylase"/>
    <property type="match status" value="1"/>
</dbReference>
<proteinExistence type="inferred from homology"/>
<evidence type="ECO:0000256" key="3">
    <source>
        <dbReference type="ARBA" id="ARBA00006751"/>
    </source>
</evidence>
<gene>
    <name evidence="12" type="ORF">G4Z05_13640</name>
</gene>
<evidence type="ECO:0000313" key="12">
    <source>
        <dbReference type="EMBL" id="NEX79900.1"/>
    </source>
</evidence>
<comment type="catalytic activity">
    <reaction evidence="8">
        <text>a purine 2'-deoxy-D-ribonucleoside + phosphate = a purine nucleobase + 2-deoxy-alpha-D-ribose 1-phosphate</text>
        <dbReference type="Rhea" id="RHEA:36431"/>
        <dbReference type="ChEBI" id="CHEBI:26386"/>
        <dbReference type="ChEBI" id="CHEBI:43474"/>
        <dbReference type="ChEBI" id="CHEBI:57259"/>
        <dbReference type="ChEBI" id="CHEBI:142361"/>
        <dbReference type="EC" id="2.4.2.1"/>
    </reaction>
</comment>
<evidence type="ECO:0000259" key="11">
    <source>
        <dbReference type="Pfam" id="PF01048"/>
    </source>
</evidence>
<evidence type="ECO:0000256" key="1">
    <source>
        <dbReference type="ARBA" id="ARBA00002678"/>
    </source>
</evidence>
<dbReference type="SUPFAM" id="SSF53167">
    <property type="entry name" value="Purine and uridine phosphorylases"/>
    <property type="match status" value="1"/>
</dbReference>
<keyword evidence="5" id="KW-0597">Phosphoprotein</keyword>
<evidence type="ECO:0000256" key="4">
    <source>
        <dbReference type="ARBA" id="ARBA00011233"/>
    </source>
</evidence>
<dbReference type="EMBL" id="JAAIUV010000025">
    <property type="protein sequence ID" value="NEX79900.1"/>
    <property type="molecule type" value="Genomic_DNA"/>
</dbReference>
<feature type="domain" description="Nucleoside phosphorylase" evidence="11">
    <location>
        <begin position="22"/>
        <end position="269"/>
    </location>
</feature>
<evidence type="ECO:0000256" key="6">
    <source>
        <dbReference type="ARBA" id="ARBA00022676"/>
    </source>
</evidence>
<protein>
    <recommendedName>
        <fullName evidence="9">Purine nucleoside phosphorylase</fullName>
        <ecNumber evidence="9">2.4.2.1</ecNumber>
    </recommendedName>
    <alternativeName>
        <fullName evidence="9">Inosine-guanosine phosphorylase</fullName>
    </alternativeName>
</protein>
<comment type="function">
    <text evidence="1">The purine nucleoside phosphorylases catalyze the phosphorolytic breakdown of the N-glycosidic bond in the beta-(deoxy)ribonucleoside molecules, with the formation of the corresponding free purine bases and pentose-1-phosphate. Cleaves guanosine, inosine, 2'-deoxyguanosine and 2'-deoxyinosine.</text>
</comment>
<dbReference type="Pfam" id="PF01048">
    <property type="entry name" value="PNP_UDP_1"/>
    <property type="match status" value="1"/>
</dbReference>
<dbReference type="PANTHER" id="PTHR11904:SF9">
    <property type="entry name" value="PURINE NUCLEOSIDE PHOSPHORYLASE-RELATED"/>
    <property type="match status" value="1"/>
</dbReference>
<name>A0A6B3TTQ4_9BACI</name>
<feature type="binding site" evidence="10">
    <location>
        <position position="60"/>
    </location>
    <ligand>
        <name>phosphate</name>
        <dbReference type="ChEBI" id="CHEBI:43474"/>
    </ligand>
</feature>
<dbReference type="InterPro" id="IPR018099">
    <property type="entry name" value="Purine_phosphorylase-2_CS"/>
</dbReference>
<reference evidence="12" key="1">
    <citation type="submission" date="2020-02" db="EMBL/GenBank/DDBJ databases">
        <title>Bacillus sedimentmangrovi sp. nov., isolated from sediment of the mangrove ecosystem.</title>
        <authorList>
            <person name="Liu G."/>
        </authorList>
    </citation>
    <scope>NUCLEOTIDE SEQUENCE [LARGE SCALE GENOMIC DNA]</scope>
    <source>
        <strain evidence="12">SgZ-7</strain>
    </source>
</reference>
<evidence type="ECO:0000256" key="5">
    <source>
        <dbReference type="ARBA" id="ARBA00022553"/>
    </source>
</evidence>
<dbReference type="GO" id="GO:0005737">
    <property type="term" value="C:cytoplasm"/>
    <property type="evidence" value="ECO:0007669"/>
    <property type="project" value="TreeGrafter"/>
</dbReference>
<dbReference type="EC" id="2.4.2.1" evidence="9"/>
<dbReference type="AlphaFoldDB" id="A0A6B3TTQ4"/>
<evidence type="ECO:0000256" key="10">
    <source>
        <dbReference type="PIRSR" id="PIRSR000477-2"/>
    </source>
</evidence>
<comment type="similarity">
    <text evidence="3 9">Belongs to the PNP/MTAP phosphorylase family.</text>
</comment>
<evidence type="ECO:0000256" key="8">
    <source>
        <dbReference type="ARBA" id="ARBA00048556"/>
    </source>
</evidence>
<dbReference type="UniPathway" id="UPA00606"/>